<keyword evidence="2" id="KW-0732">Signal</keyword>
<evidence type="ECO:0000256" key="1">
    <source>
        <dbReference type="SAM" id="MobiDB-lite"/>
    </source>
</evidence>
<feature type="chain" id="PRO_5042498543" evidence="2">
    <location>
        <begin position="25"/>
        <end position="944"/>
    </location>
</feature>
<evidence type="ECO:0000256" key="2">
    <source>
        <dbReference type="SAM" id="SignalP"/>
    </source>
</evidence>
<organism evidence="3 4">
    <name type="scientific">Ceratosolen solmsi marchali</name>
    <dbReference type="NCBI Taxonomy" id="326594"/>
    <lineage>
        <taxon>Eukaryota</taxon>
        <taxon>Metazoa</taxon>
        <taxon>Ecdysozoa</taxon>
        <taxon>Arthropoda</taxon>
        <taxon>Hexapoda</taxon>
        <taxon>Insecta</taxon>
        <taxon>Pterygota</taxon>
        <taxon>Neoptera</taxon>
        <taxon>Endopterygota</taxon>
        <taxon>Hymenoptera</taxon>
        <taxon>Apocrita</taxon>
        <taxon>Proctotrupomorpha</taxon>
        <taxon>Chalcidoidea</taxon>
        <taxon>Agaonidae</taxon>
        <taxon>Agaoninae</taxon>
        <taxon>Ceratosolen</taxon>
    </lineage>
</organism>
<dbReference type="AlphaFoldDB" id="A0AAJ6YPM3"/>
<feature type="compositionally biased region" description="Polar residues" evidence="1">
    <location>
        <begin position="671"/>
        <end position="710"/>
    </location>
</feature>
<accession>A0AAJ6YPM3</accession>
<feature type="compositionally biased region" description="Basic and acidic residues" evidence="1">
    <location>
        <begin position="565"/>
        <end position="585"/>
    </location>
</feature>
<feature type="compositionally biased region" description="Basic and acidic residues" evidence="1">
    <location>
        <begin position="883"/>
        <end position="897"/>
    </location>
</feature>
<feature type="compositionally biased region" description="Basic and acidic residues" evidence="1">
    <location>
        <begin position="906"/>
        <end position="935"/>
    </location>
</feature>
<protein>
    <submittedName>
        <fullName evidence="4">GATA zinc finger domain-containing protein 14-like</fullName>
    </submittedName>
</protein>
<name>A0AAJ6YPM3_9HYME</name>
<proteinExistence type="predicted"/>
<evidence type="ECO:0000313" key="3">
    <source>
        <dbReference type="Proteomes" id="UP000695007"/>
    </source>
</evidence>
<feature type="compositionally biased region" description="Low complexity" evidence="1">
    <location>
        <begin position="586"/>
        <end position="599"/>
    </location>
</feature>
<reference evidence="4" key="1">
    <citation type="submission" date="2025-08" db="UniProtKB">
        <authorList>
            <consortium name="RefSeq"/>
        </authorList>
    </citation>
    <scope>IDENTIFICATION</scope>
</reference>
<feature type="region of interest" description="Disordered" evidence="1">
    <location>
        <begin position="553"/>
        <end position="944"/>
    </location>
</feature>
<feature type="compositionally biased region" description="Low complexity" evidence="1">
    <location>
        <begin position="609"/>
        <end position="620"/>
    </location>
</feature>
<feature type="compositionally biased region" description="Basic residues" evidence="1">
    <location>
        <begin position="868"/>
        <end position="881"/>
    </location>
</feature>
<feature type="compositionally biased region" description="Basic and acidic residues" evidence="1">
    <location>
        <begin position="733"/>
        <end position="823"/>
    </location>
</feature>
<feature type="signal peptide" evidence="2">
    <location>
        <begin position="1"/>
        <end position="24"/>
    </location>
</feature>
<feature type="compositionally biased region" description="Basic and acidic residues" evidence="1">
    <location>
        <begin position="830"/>
        <end position="867"/>
    </location>
</feature>
<dbReference type="Proteomes" id="UP000695007">
    <property type="component" value="Unplaced"/>
</dbReference>
<feature type="compositionally biased region" description="Polar residues" evidence="1">
    <location>
        <begin position="554"/>
        <end position="564"/>
    </location>
</feature>
<gene>
    <name evidence="4" type="primary">LOC105365462</name>
</gene>
<dbReference type="InterPro" id="IPR031959">
    <property type="entry name" value="DUF4779"/>
</dbReference>
<keyword evidence="3" id="KW-1185">Reference proteome</keyword>
<sequence>MTANQRIIVQALVLSIYTILQCSGKTTNAQNESYKINLQGNKFNLRNKFSEITTILPANSHIFSAEDYDILQDAESLQRALSIVTYEPQKIDATKAQSISKNIDTFEKNAQPLYTTLLPIERKYYEVPRKQSVIQGHRKQEKEYGKVAASKLVEESLFPKRAYSKVREHPQQHETYHHQSASELPLPRYFTKSNQKPASSLLSSPSYFPLTDQTSPISSIGRHNNHSITSNYQDNKTNLIRIGTSNAEVDVPRLKKKQGNFKSHKSIQNENVYEIFQPTTLRTSGDKIPRPFSLPAKYNPLITEAIIYPTQLSSLRQNALTYPTTSARQNYPAPFTALAEHLAASSIAPWKNNVYPITSPKTESVTHSKNKLHNRQWTTPYLHGSRISDKTIAHPSIPLRRNPTFQNIVTDQTGNHSTISVEQSIPRSIQSTQQKPIVYSLRPEQITIRPTISLGSRQVIAESGIPLKQEQVDVYSTIPTKQKQVSTNLHNPRKQESTLTYQIIPRRRNIFPKNVSTDQTGIHSAAPIKRTFEYPNSKRKVIPEEQNIGYPTIVQPTYTSINRNQPEETKHNLSKKIDNDDKDYSSNDSYNDSTENSNSNDDDNDDESNNSNDHYNYSYNERYEEAIDDEPSKSSRSYKVREETAEQSEEEPMKIKSFSSHRQRNHKQINPEYNQNRAQDIDFQSSEPDSNYDQDRGQNSQHEISEAHQTNHSKEGDQDLIEEGNHQHKKHHTDVSHDEAEGHSDEDHENKHHVHGEKGNKGYKHFHEHDKGEKGYHDKEGHNHHYDEKEGKNKKHHEESGFHEEHEKGEEGEKKTAFKEKGDHKKGHSTKGEHVIHKKDEFDKKTEFFDEFHEGGDVDKDGGYHEQHQKKKGGHHKKGYYHKGAEKKEYGEKGKFDKGHHHREKKGHDEHEGLDQHYHHEEKFGKKGAHEDAKKWNNKKGNKR</sequence>
<feature type="compositionally biased region" description="Basic and acidic residues" evidence="1">
    <location>
        <begin position="621"/>
        <end position="644"/>
    </location>
</feature>
<dbReference type="RefSeq" id="XP_011501934.1">
    <property type="nucleotide sequence ID" value="XM_011503632.1"/>
</dbReference>
<evidence type="ECO:0000313" key="4">
    <source>
        <dbReference type="RefSeq" id="XP_011501934.1"/>
    </source>
</evidence>
<dbReference type="GeneID" id="105365462"/>
<dbReference type="Pfam" id="PF16009">
    <property type="entry name" value="DUF4779"/>
    <property type="match status" value="1"/>
</dbReference>
<dbReference type="KEGG" id="csol:105365462"/>